<evidence type="ECO:0000256" key="3">
    <source>
        <dbReference type="ARBA" id="ARBA00023274"/>
    </source>
</evidence>
<dbReference type="Gene3D" id="1.10.287.310">
    <property type="match status" value="1"/>
</dbReference>
<dbReference type="CDD" id="cd00427">
    <property type="entry name" value="Ribosomal_L29_HIP"/>
    <property type="match status" value="1"/>
</dbReference>
<evidence type="ECO:0000256" key="5">
    <source>
        <dbReference type="HAMAP-Rule" id="MF_00374"/>
    </source>
</evidence>
<dbReference type="PANTHER" id="PTHR10916:SF0">
    <property type="entry name" value="LARGE RIBOSOMAL SUBUNIT PROTEIN UL29C"/>
    <property type="match status" value="1"/>
</dbReference>
<protein>
    <recommendedName>
        <fullName evidence="4 5">Large ribosomal subunit protein uL29</fullName>
    </recommendedName>
</protein>
<dbReference type="InterPro" id="IPR050063">
    <property type="entry name" value="Ribosomal_protein_uL29"/>
</dbReference>
<evidence type="ECO:0000313" key="6">
    <source>
        <dbReference type="EMBL" id="MDT8897721.1"/>
    </source>
</evidence>
<evidence type="ECO:0000256" key="1">
    <source>
        <dbReference type="ARBA" id="ARBA00009254"/>
    </source>
</evidence>
<name>A0ABU3NLK0_9CHLR</name>
<evidence type="ECO:0000256" key="2">
    <source>
        <dbReference type="ARBA" id="ARBA00022980"/>
    </source>
</evidence>
<gene>
    <name evidence="5 6" type="primary">rpmC</name>
    <name evidence="6" type="ORF">QYE77_05535</name>
</gene>
<comment type="similarity">
    <text evidence="1 5">Belongs to the universal ribosomal protein uL29 family.</text>
</comment>
<organism evidence="6 7">
    <name type="scientific">Thermanaerothrix solaris</name>
    <dbReference type="NCBI Taxonomy" id="3058434"/>
    <lineage>
        <taxon>Bacteria</taxon>
        <taxon>Bacillati</taxon>
        <taxon>Chloroflexota</taxon>
        <taxon>Anaerolineae</taxon>
        <taxon>Anaerolineales</taxon>
        <taxon>Anaerolineaceae</taxon>
        <taxon>Thermanaerothrix</taxon>
    </lineage>
</organism>
<keyword evidence="2 5" id="KW-0689">Ribosomal protein</keyword>
<dbReference type="NCBIfam" id="TIGR00012">
    <property type="entry name" value="L29"/>
    <property type="match status" value="1"/>
</dbReference>
<keyword evidence="3 5" id="KW-0687">Ribonucleoprotein</keyword>
<dbReference type="EMBL" id="JAUHMF010000001">
    <property type="protein sequence ID" value="MDT8897721.1"/>
    <property type="molecule type" value="Genomic_DNA"/>
</dbReference>
<dbReference type="Pfam" id="PF00831">
    <property type="entry name" value="Ribosomal_L29"/>
    <property type="match status" value="1"/>
</dbReference>
<dbReference type="HAMAP" id="MF_00374">
    <property type="entry name" value="Ribosomal_uL29"/>
    <property type="match status" value="1"/>
</dbReference>
<proteinExistence type="inferred from homology"/>
<dbReference type="InterPro" id="IPR036049">
    <property type="entry name" value="Ribosomal_uL29_sf"/>
</dbReference>
<accession>A0ABU3NLK0</accession>
<dbReference type="RefSeq" id="WP_315624379.1">
    <property type="nucleotide sequence ID" value="NZ_JAUHMF010000001.1"/>
</dbReference>
<evidence type="ECO:0000313" key="7">
    <source>
        <dbReference type="Proteomes" id="UP001254165"/>
    </source>
</evidence>
<dbReference type="SUPFAM" id="SSF46561">
    <property type="entry name" value="Ribosomal protein L29 (L29p)"/>
    <property type="match status" value="1"/>
</dbReference>
<dbReference type="PANTHER" id="PTHR10916">
    <property type="entry name" value="60S RIBOSOMAL PROTEIN L35/50S RIBOSOMAL PROTEIN L29"/>
    <property type="match status" value="1"/>
</dbReference>
<sequence>MKPEQIRLMTTEEIKAKLADARQELMNLRFQMTTGQLTDTSRIKQTRRLIARYLTILRERELAEAKEKDAGKGAR</sequence>
<dbReference type="InterPro" id="IPR001854">
    <property type="entry name" value="Ribosomal_uL29"/>
</dbReference>
<keyword evidence="7" id="KW-1185">Reference proteome</keyword>
<reference evidence="6 7" key="1">
    <citation type="submission" date="2023-07" db="EMBL/GenBank/DDBJ databases">
        <title>Novel species of Thermanaerothrix with wide hydrolytic capabilities.</title>
        <authorList>
            <person name="Zayulina K.S."/>
            <person name="Podosokorskaya O.A."/>
            <person name="Elcheninov A.G."/>
        </authorList>
    </citation>
    <scope>NUCLEOTIDE SEQUENCE [LARGE SCALE GENOMIC DNA]</scope>
    <source>
        <strain evidence="6 7">4228-RoL</strain>
    </source>
</reference>
<evidence type="ECO:0000256" key="4">
    <source>
        <dbReference type="ARBA" id="ARBA00035204"/>
    </source>
</evidence>
<dbReference type="GO" id="GO:0005840">
    <property type="term" value="C:ribosome"/>
    <property type="evidence" value="ECO:0007669"/>
    <property type="project" value="UniProtKB-KW"/>
</dbReference>
<comment type="caution">
    <text evidence="6">The sequence shown here is derived from an EMBL/GenBank/DDBJ whole genome shotgun (WGS) entry which is preliminary data.</text>
</comment>
<dbReference type="Proteomes" id="UP001254165">
    <property type="component" value="Unassembled WGS sequence"/>
</dbReference>